<dbReference type="EMBL" id="DOTR01000094">
    <property type="protein sequence ID" value="HCA03721.1"/>
    <property type="molecule type" value="Genomic_DNA"/>
</dbReference>
<dbReference type="AlphaFoldDB" id="A0A3D0KKJ9"/>
<feature type="domain" description="MvaT DNA-binding" evidence="2">
    <location>
        <begin position="80"/>
        <end position="115"/>
    </location>
</feature>
<reference evidence="3" key="1">
    <citation type="journal article" date="2018" name="Nat. Biotechnol.">
        <title>A standardized bacterial taxonomy based on genome phylogeny substantially revises the tree of life.</title>
        <authorList>
            <person name="Parks D.H."/>
            <person name="Chuvochina M."/>
            <person name="Waite D.W."/>
            <person name="Rinke C."/>
            <person name="Skarshewski A."/>
            <person name="Chaumeil P.A."/>
            <person name="Hugenholtz P."/>
        </authorList>
    </citation>
    <scope>NUCLEOTIDE SEQUENCE [LARGE SCALE GENOMIC DNA]</scope>
    <source>
        <strain evidence="3">UBA11284</strain>
    </source>
</reference>
<comment type="caution">
    <text evidence="3">The sequence shown here is derived from an EMBL/GenBank/DDBJ whole genome shotgun (WGS) entry which is preliminary data.</text>
</comment>
<evidence type="ECO:0000313" key="3">
    <source>
        <dbReference type="EMBL" id="HCA03721.1"/>
    </source>
</evidence>
<dbReference type="Pfam" id="PF22055">
    <property type="entry name" value="MvaT_DBD"/>
    <property type="match status" value="1"/>
</dbReference>
<keyword evidence="1" id="KW-0175">Coiled coil</keyword>
<dbReference type="NCBIfam" id="NF041859">
    <property type="entry name" value="silencer_MvaTU"/>
    <property type="match status" value="1"/>
</dbReference>
<proteinExistence type="predicted"/>
<sequence>MSGLIQRYHQMEAEKRRLEEELDKLRNDDRLQKELEFSEKLEALLVEHNKTSKEVIMLLDPSYGSSPEAATPKRKRSLRIYTNPETGEKVETYGGNNKTIRAWKEQYGEDTVKGWVEISD</sequence>
<protein>
    <submittedName>
        <fullName evidence="3">H-NS histone</fullName>
    </submittedName>
</protein>
<name>A0A3D0KKJ9_9GAMM</name>
<organism evidence="3">
    <name type="scientific">Halomonas campaniensis</name>
    <dbReference type="NCBI Taxonomy" id="213554"/>
    <lineage>
        <taxon>Bacteria</taxon>
        <taxon>Pseudomonadati</taxon>
        <taxon>Pseudomonadota</taxon>
        <taxon>Gammaproteobacteria</taxon>
        <taxon>Oceanospirillales</taxon>
        <taxon>Halomonadaceae</taxon>
        <taxon>Halomonas</taxon>
    </lineage>
</organism>
<dbReference type="CDD" id="cd16170">
    <property type="entry name" value="MvaT_DBD"/>
    <property type="match status" value="1"/>
</dbReference>
<dbReference type="InterPro" id="IPR035616">
    <property type="entry name" value="MvaT_DBD"/>
</dbReference>
<evidence type="ECO:0000256" key="1">
    <source>
        <dbReference type="SAM" id="Coils"/>
    </source>
</evidence>
<feature type="coiled-coil region" evidence="1">
    <location>
        <begin position="1"/>
        <end position="35"/>
    </location>
</feature>
<evidence type="ECO:0000259" key="2">
    <source>
        <dbReference type="Pfam" id="PF22055"/>
    </source>
</evidence>
<gene>
    <name evidence="3" type="ORF">DEO68_16500</name>
</gene>
<accession>A0A3D0KKJ9</accession>